<sequence length="1811" mass="201113">MAKPITVQSVNGQPLKIEQCRVGLSLGKHREVIQPLITSTPVVPLILGADWLEKNNPQIDFKQRTMHIPVQSSQSSASTPSTAGCRPGLLPTPPHSALLTPTLTAQRVAAPRLRQNQTTRTARGGRTNDKRTAKRFDTDAAPAAAPTVPRPAQAAPSEPASKTTPGGSDSDEVRNSASNTVSENPMPAPPLLPPPQSHPGPSRGTPPESPSNSESGEATRTPASSAQAAGGREETTSVPSKISASVSSPPSSPSDAAPPASGIPLESASQAASDDVHDEAADDNSGDRGDEKDWFDRIPKVYQSFASVFDPEAAAQLPPHREGYDMHIELMPGAKLFHAAMRPQSPAQQDALKKMVDKGLANKTLTTSISDVTSAPVFADKKTGEIRVCFDFRPLNKATVRIRYPTPDPIRLLERLRKAKIISRFDLTCAYGQLRLTKASEKFTAFQVDRNVFQSRVMPFGLVNAPAVFQRFMDSVLRPLEDFAGGYFDDLIVFSESEEEHIEHVRALLRILQEHQLFLSINKCTFHVDKVTFLGFEVSPEGIAVDPAKIAAITKWPAPTNVKGVQELLGFANFVRRHIWHFAEIVRPLTSLLGKNTPFVLGRFDFVILHIDGSRNGAADALSRTGSGATPQPTRLEPILPPSLFTKIAAPVTRAQAVGDATQGAGAAPERARAPRVTFAPQTHIIPSSPATHDHDDALATADAGVAAPDTPAATHSASELPTDLVGKIRLETAVDAQASLLAAAPHSRYVLADGLLRKDGRLYVPESMRSTVLFMRHDAELAGHGGELKTLELVRRDFAWPGLRAYVIHYVATCDMCQRVKVPRHAPYGLLMPIPAPKRPFGDWAVDFITDLPPDQGFDALLVCKDRLTRMIHLIPSVKAITARATANLFFDNVVRHHGLPDRILSDRGPQFAAKAWRDYWRGLGVELALSSAYHAAGNGLVERANANVETYLRAYISHDQQWVEHLASCEFVYNNTVHTAIKMSPFKAAYGFHPRMDVGDAANRAALLPHLNRGAQMEELHATLASNITRANERYAKFADRLRKQAPKFEIGQQVWILRRNIKSDRPVTKLDFVRVGPFKILQVINDNAVRLDLGESSLKADVFNVALLELYRPNDLPDRVLRNVPGLSTSDGEFFPVGRILDSQLRDDDELWYLIRWKDRPASEDSWEPAYNIVPGNARMVNAYHRAHPNKPKAQTALASDTNRLHALEPHRPSRQIDDRICRRQHIHAQQERHHRPIQDHRLDPQLPARQMENFTGFRRDRAGPQTDDEAGLAGGPLGSAQPCSCAPGKLSSRLYMSDDVTRIVCSTRQNMAGVRVSAKKAVAEGEEEGVELLSSKRYQLHDGLIKREDRVFVPEHLRPQILRYRHDAATAGHCGNRKTLELVQRDFVWPGMRKYVEQYVHTCPVCQMVKHARHVPYGLLTPNEAADKPFGDWSIDFVTGLPDSQGFNAVMVCIDRLTRVAHFIPTTKSVTAEESAQLFLENVVKLHGVPVRVLSDHGPQFIAKFGKKLWKAMDIDLSYSSAYHPQGNGLVERVNQALESYLRAYVSEAEDWARLLWLCEFTYNNTVHAAIQCIPFMAMYGFQPEMDEINFKSPKAPQTAADRVEELKALRFSLRANIHRANMSAAKFYDRHHKAAPPITVGSLVTVLRRSQTAEQPYAKLAYVRDGPFKVVKQINERAFELDLGEASSKSRTFHVSVLELFVADDVEGRIRRVLPPVKDWDGTVRHRVEAVIDSTRHSGIMYYRIRRVGTTAREDTWEPAKDVRIMFNPRLVARPLLQLAKLHLKLVRHPLLRVQWQPHLQLLHVP</sequence>
<keyword evidence="7" id="KW-0255">Endonuclease</keyword>
<keyword evidence="3" id="KW-0548">Nucleotidyltransferase</keyword>
<evidence type="ECO:0000256" key="9">
    <source>
        <dbReference type="ARBA" id="ARBA00022842"/>
    </source>
</evidence>
<dbReference type="GO" id="GO:0006508">
    <property type="term" value="P:proteolysis"/>
    <property type="evidence" value="ECO:0007669"/>
    <property type="project" value="UniProtKB-KW"/>
</dbReference>
<dbReference type="InterPro" id="IPR012337">
    <property type="entry name" value="RNaseH-like_sf"/>
</dbReference>
<keyword evidence="14" id="KW-0233">DNA recombination</keyword>
<dbReference type="InterPro" id="IPR000953">
    <property type="entry name" value="Chromo/chromo_shadow_dom"/>
</dbReference>
<dbReference type="InterPro" id="IPR021109">
    <property type="entry name" value="Peptidase_aspartic_dom_sf"/>
</dbReference>
<dbReference type="InterPro" id="IPR043502">
    <property type="entry name" value="DNA/RNA_pol_sf"/>
</dbReference>
<keyword evidence="9" id="KW-0460">Magnesium</keyword>
<evidence type="ECO:0000256" key="3">
    <source>
        <dbReference type="ARBA" id="ARBA00022695"/>
    </source>
</evidence>
<evidence type="ECO:0000256" key="4">
    <source>
        <dbReference type="ARBA" id="ARBA00022722"/>
    </source>
</evidence>
<dbReference type="Proteomes" id="UP000008743">
    <property type="component" value="Unassembled WGS sequence"/>
</dbReference>
<dbReference type="Gene3D" id="1.10.340.70">
    <property type="match status" value="2"/>
</dbReference>
<dbReference type="Gene3D" id="3.30.70.270">
    <property type="match status" value="2"/>
</dbReference>
<dbReference type="CDD" id="cd01647">
    <property type="entry name" value="RT_LTR"/>
    <property type="match status" value="1"/>
</dbReference>
<gene>
    <name evidence="19" type="ORF">CAOG_009212</name>
</gene>
<keyword evidence="8" id="KW-0378">Hydrolase</keyword>
<feature type="domain" description="Integrase catalytic" evidence="18">
    <location>
        <begin position="1429"/>
        <end position="1587"/>
    </location>
</feature>
<feature type="compositionally biased region" description="Low complexity" evidence="15">
    <location>
        <begin position="69"/>
        <end position="83"/>
    </location>
</feature>
<dbReference type="Pfam" id="PF17921">
    <property type="entry name" value="Integrase_H2C2"/>
    <property type="match status" value="2"/>
</dbReference>
<evidence type="ECO:0000256" key="14">
    <source>
        <dbReference type="ARBA" id="ARBA00023172"/>
    </source>
</evidence>
<feature type="compositionally biased region" description="Basic and acidic residues" evidence="15">
    <location>
        <begin position="126"/>
        <end position="138"/>
    </location>
</feature>
<keyword evidence="13" id="KW-0238">DNA-binding</keyword>
<evidence type="ECO:0000256" key="13">
    <source>
        <dbReference type="ARBA" id="ARBA00023125"/>
    </source>
</evidence>
<dbReference type="CDD" id="cd00303">
    <property type="entry name" value="retropepsin_like"/>
    <property type="match status" value="1"/>
</dbReference>
<dbReference type="SMART" id="SM00298">
    <property type="entry name" value="CHROMO"/>
    <property type="match status" value="1"/>
</dbReference>
<feature type="region of interest" description="Disordered" evidence="15">
    <location>
        <begin position="1261"/>
        <end position="1287"/>
    </location>
</feature>
<feature type="domain" description="Chromo" evidence="16">
    <location>
        <begin position="1731"/>
        <end position="1777"/>
    </location>
</feature>
<keyword evidence="5" id="KW-0479">Metal-binding</keyword>
<dbReference type="InterPro" id="IPR016197">
    <property type="entry name" value="Chromo-like_dom_sf"/>
</dbReference>
<feature type="compositionally biased region" description="Pro residues" evidence="15">
    <location>
        <begin position="186"/>
        <end position="198"/>
    </location>
</feature>
<organism evidence="19 20">
    <name type="scientific">Capsaspora owczarzaki (strain ATCC 30864)</name>
    <dbReference type="NCBI Taxonomy" id="595528"/>
    <lineage>
        <taxon>Eukaryota</taxon>
        <taxon>Filasterea</taxon>
        <taxon>Capsaspora</taxon>
    </lineage>
</organism>
<dbReference type="GO" id="GO:0003677">
    <property type="term" value="F:DNA binding"/>
    <property type="evidence" value="ECO:0007669"/>
    <property type="project" value="UniProtKB-KW"/>
</dbReference>
<dbReference type="SUPFAM" id="SSF54160">
    <property type="entry name" value="Chromo domain-like"/>
    <property type="match status" value="2"/>
</dbReference>
<dbReference type="Pfam" id="PF00665">
    <property type="entry name" value="rve"/>
    <property type="match status" value="2"/>
</dbReference>
<evidence type="ECO:0000256" key="15">
    <source>
        <dbReference type="SAM" id="MobiDB-lite"/>
    </source>
</evidence>
<dbReference type="GO" id="GO:0003887">
    <property type="term" value="F:DNA-directed DNA polymerase activity"/>
    <property type="evidence" value="ECO:0007669"/>
    <property type="project" value="UniProtKB-KW"/>
</dbReference>
<keyword evidence="10" id="KW-0229">DNA integration</keyword>
<feature type="compositionally biased region" description="Low complexity" evidence="15">
    <location>
        <begin position="237"/>
        <end position="260"/>
    </location>
</feature>
<evidence type="ECO:0000256" key="6">
    <source>
        <dbReference type="ARBA" id="ARBA00022750"/>
    </source>
</evidence>
<dbReference type="PANTHER" id="PTHR37984">
    <property type="entry name" value="PROTEIN CBG26694"/>
    <property type="match status" value="1"/>
</dbReference>
<dbReference type="PhylomeDB" id="A0A0D2WY62"/>
<dbReference type="OrthoDB" id="115435at2759"/>
<dbReference type="SUPFAM" id="SSF53098">
    <property type="entry name" value="Ribonuclease H-like"/>
    <property type="match status" value="2"/>
</dbReference>
<dbReference type="SUPFAM" id="SSF56672">
    <property type="entry name" value="DNA/RNA polymerases"/>
    <property type="match status" value="1"/>
</dbReference>
<dbReference type="InParanoid" id="A0A0D2WY62"/>
<dbReference type="Gene3D" id="2.40.50.40">
    <property type="match status" value="1"/>
</dbReference>
<dbReference type="Gene3D" id="3.10.10.10">
    <property type="entry name" value="HIV Type 1 Reverse Transcriptase, subunit A, domain 1"/>
    <property type="match status" value="1"/>
</dbReference>
<evidence type="ECO:0000256" key="2">
    <source>
        <dbReference type="ARBA" id="ARBA00022679"/>
    </source>
</evidence>
<accession>A0A0D2WY62</accession>
<dbReference type="InterPro" id="IPR036397">
    <property type="entry name" value="RNaseH_sf"/>
</dbReference>
<dbReference type="GO" id="GO:0004190">
    <property type="term" value="F:aspartic-type endopeptidase activity"/>
    <property type="evidence" value="ECO:0007669"/>
    <property type="project" value="UniProtKB-KW"/>
</dbReference>
<protein>
    <recommendedName>
        <fullName evidence="21">Reverse transcriptase</fullName>
    </recommendedName>
</protein>
<dbReference type="Pfam" id="PF00385">
    <property type="entry name" value="Chromo"/>
    <property type="match status" value="1"/>
</dbReference>
<keyword evidence="11" id="KW-0695">RNA-directed DNA polymerase</keyword>
<dbReference type="PROSITE" id="PS50878">
    <property type="entry name" value="RT_POL"/>
    <property type="match status" value="1"/>
</dbReference>
<dbReference type="InterPro" id="IPR000477">
    <property type="entry name" value="RT_dom"/>
</dbReference>
<dbReference type="GO" id="GO:0003964">
    <property type="term" value="F:RNA-directed DNA polymerase activity"/>
    <property type="evidence" value="ECO:0007669"/>
    <property type="project" value="UniProtKB-KW"/>
</dbReference>
<feature type="domain" description="Chromo" evidence="16">
    <location>
        <begin position="1138"/>
        <end position="1199"/>
    </location>
</feature>
<dbReference type="GO" id="GO:0006310">
    <property type="term" value="P:DNA recombination"/>
    <property type="evidence" value="ECO:0007669"/>
    <property type="project" value="UniProtKB-KW"/>
</dbReference>
<dbReference type="FunFam" id="3.30.420.10:FF:000032">
    <property type="entry name" value="Retrovirus-related Pol polyprotein from transposon 297-like Protein"/>
    <property type="match status" value="2"/>
</dbReference>
<keyword evidence="2" id="KW-0808">Transferase</keyword>
<keyword evidence="4" id="KW-0540">Nuclease</keyword>
<feature type="domain" description="Reverse transcriptase" evidence="17">
    <location>
        <begin position="360"/>
        <end position="538"/>
    </location>
</feature>
<evidence type="ECO:0000256" key="5">
    <source>
        <dbReference type="ARBA" id="ARBA00022723"/>
    </source>
</evidence>
<reference evidence="20" key="1">
    <citation type="submission" date="2011-02" db="EMBL/GenBank/DDBJ databases">
        <title>The Genome Sequence of Capsaspora owczarzaki ATCC 30864.</title>
        <authorList>
            <person name="Russ C."/>
            <person name="Cuomo C."/>
            <person name="Burger G."/>
            <person name="Gray M.W."/>
            <person name="Holland P.W.H."/>
            <person name="King N."/>
            <person name="Lang F.B.F."/>
            <person name="Roger A.J."/>
            <person name="Ruiz-Trillo I."/>
            <person name="Young S.K."/>
            <person name="Zeng Q."/>
            <person name="Gargeya S."/>
            <person name="Alvarado L."/>
            <person name="Berlin A."/>
            <person name="Chapman S.B."/>
            <person name="Chen Z."/>
            <person name="Freedman E."/>
            <person name="Gellesch M."/>
            <person name="Goldberg J."/>
            <person name="Griggs A."/>
            <person name="Gujja S."/>
            <person name="Heilman E."/>
            <person name="Heiman D."/>
            <person name="Howarth C."/>
            <person name="Mehta T."/>
            <person name="Neiman D."/>
            <person name="Pearson M."/>
            <person name="Roberts A."/>
            <person name="Saif S."/>
            <person name="Shea T."/>
            <person name="Shenoy N."/>
            <person name="Sisk P."/>
            <person name="Stolte C."/>
            <person name="Sykes S."/>
            <person name="White J."/>
            <person name="Yandava C."/>
            <person name="Haas B."/>
            <person name="Nusbaum C."/>
            <person name="Birren B."/>
        </authorList>
    </citation>
    <scope>NUCLEOTIDE SEQUENCE</scope>
    <source>
        <strain evidence="20">ATCC 30864</strain>
    </source>
</reference>
<dbReference type="PROSITE" id="PS50994">
    <property type="entry name" value="INTEGRASE"/>
    <property type="match status" value="2"/>
</dbReference>
<dbReference type="InterPro" id="IPR056924">
    <property type="entry name" value="SH3_Tf2-1"/>
</dbReference>
<dbReference type="GO" id="GO:0004519">
    <property type="term" value="F:endonuclease activity"/>
    <property type="evidence" value="ECO:0007669"/>
    <property type="project" value="UniProtKB-KW"/>
</dbReference>
<evidence type="ECO:0000259" key="16">
    <source>
        <dbReference type="PROSITE" id="PS50013"/>
    </source>
</evidence>
<dbReference type="GO" id="GO:0015074">
    <property type="term" value="P:DNA integration"/>
    <property type="evidence" value="ECO:0007669"/>
    <property type="project" value="UniProtKB-KW"/>
</dbReference>
<dbReference type="InterPro" id="IPR001584">
    <property type="entry name" value="Integrase_cat-core"/>
</dbReference>
<keyword evidence="12" id="KW-0239">DNA-directed DNA polymerase</keyword>
<dbReference type="InterPro" id="IPR043128">
    <property type="entry name" value="Rev_trsase/Diguanyl_cyclase"/>
</dbReference>
<proteinExistence type="predicted"/>
<evidence type="ECO:0000256" key="8">
    <source>
        <dbReference type="ARBA" id="ARBA00022801"/>
    </source>
</evidence>
<evidence type="ECO:0000259" key="18">
    <source>
        <dbReference type="PROSITE" id="PS50994"/>
    </source>
</evidence>
<evidence type="ECO:0000259" key="17">
    <source>
        <dbReference type="PROSITE" id="PS50878"/>
    </source>
</evidence>
<dbReference type="FunFam" id="1.10.340.70:FF:000001">
    <property type="entry name" value="Retrovirus-related Pol polyprotein from transposon gypsy-like Protein"/>
    <property type="match status" value="1"/>
</dbReference>
<dbReference type="EMBL" id="KE346389">
    <property type="protein sequence ID" value="KJE98330.1"/>
    <property type="molecule type" value="Genomic_DNA"/>
</dbReference>
<dbReference type="InterPro" id="IPR023780">
    <property type="entry name" value="Chromo_domain"/>
</dbReference>
<dbReference type="Gene3D" id="3.30.420.10">
    <property type="entry name" value="Ribonuclease H-like superfamily/Ribonuclease H"/>
    <property type="match status" value="2"/>
</dbReference>
<feature type="domain" description="Integrase catalytic" evidence="18">
    <location>
        <begin position="837"/>
        <end position="995"/>
    </location>
</feature>
<evidence type="ECO:0008006" key="21">
    <source>
        <dbReference type="Google" id="ProtNLM"/>
    </source>
</evidence>
<dbReference type="Gene3D" id="2.40.70.10">
    <property type="entry name" value="Acid Proteases"/>
    <property type="match status" value="1"/>
</dbReference>
<dbReference type="Pfam" id="PF00078">
    <property type="entry name" value="RVT_1"/>
    <property type="match status" value="1"/>
</dbReference>
<dbReference type="CDD" id="cd00024">
    <property type="entry name" value="CD_CSD"/>
    <property type="match status" value="2"/>
</dbReference>
<feature type="compositionally biased region" description="Low complexity" evidence="15">
    <location>
        <begin position="140"/>
        <end position="156"/>
    </location>
</feature>
<feature type="region of interest" description="Disordered" evidence="15">
    <location>
        <begin position="68"/>
        <end position="294"/>
    </location>
</feature>
<evidence type="ECO:0000313" key="19">
    <source>
        <dbReference type="EMBL" id="KJE98330.1"/>
    </source>
</evidence>
<name>A0A0D2WY62_CAPO3</name>
<keyword evidence="1" id="KW-0645">Protease</keyword>
<evidence type="ECO:0000256" key="7">
    <source>
        <dbReference type="ARBA" id="ARBA00022759"/>
    </source>
</evidence>
<evidence type="ECO:0000256" key="10">
    <source>
        <dbReference type="ARBA" id="ARBA00022908"/>
    </source>
</evidence>
<keyword evidence="20" id="KW-1185">Reference proteome</keyword>
<evidence type="ECO:0000256" key="12">
    <source>
        <dbReference type="ARBA" id="ARBA00022932"/>
    </source>
</evidence>
<evidence type="ECO:0000256" key="11">
    <source>
        <dbReference type="ARBA" id="ARBA00022918"/>
    </source>
</evidence>
<dbReference type="InterPro" id="IPR041588">
    <property type="entry name" value="Integrase_H2C2"/>
</dbReference>
<dbReference type="PROSITE" id="PS50013">
    <property type="entry name" value="CHROMO_2"/>
    <property type="match status" value="2"/>
</dbReference>
<keyword evidence="6" id="KW-0064">Aspartyl protease</keyword>
<dbReference type="Pfam" id="PF24626">
    <property type="entry name" value="SH3_Tf2-1"/>
    <property type="match status" value="2"/>
</dbReference>
<dbReference type="PANTHER" id="PTHR37984:SF5">
    <property type="entry name" value="PROTEIN NYNRIN-LIKE"/>
    <property type="match status" value="1"/>
</dbReference>
<dbReference type="STRING" id="595528.A0A0D2WY62"/>
<evidence type="ECO:0000313" key="20">
    <source>
        <dbReference type="Proteomes" id="UP000008743"/>
    </source>
</evidence>
<dbReference type="InterPro" id="IPR050951">
    <property type="entry name" value="Retrovirus_Pol_polyprotein"/>
</dbReference>
<feature type="compositionally biased region" description="Basic and acidic residues" evidence="15">
    <location>
        <begin position="274"/>
        <end position="294"/>
    </location>
</feature>
<dbReference type="GO" id="GO:0046872">
    <property type="term" value="F:metal ion binding"/>
    <property type="evidence" value="ECO:0007669"/>
    <property type="project" value="UniProtKB-KW"/>
</dbReference>
<evidence type="ECO:0000256" key="1">
    <source>
        <dbReference type="ARBA" id="ARBA00022670"/>
    </source>
</evidence>